<dbReference type="RefSeq" id="WP_267282287.1">
    <property type="nucleotide sequence ID" value="NZ_JAOVZV010000018.1"/>
</dbReference>
<keyword evidence="1" id="KW-0175">Coiled coil</keyword>
<dbReference type="EMBL" id="JAOVZV010000018">
    <property type="protein sequence ID" value="MCX8533819.1"/>
    <property type="molecule type" value="Genomic_DNA"/>
</dbReference>
<keyword evidence="4" id="KW-1185">Reference proteome</keyword>
<keyword evidence="2" id="KW-0472">Membrane</keyword>
<accession>A0ABT3Y6N1</accession>
<comment type="caution">
    <text evidence="3">The sequence shown here is derived from an EMBL/GenBank/DDBJ whole genome shotgun (WGS) entry which is preliminary data.</text>
</comment>
<proteinExistence type="predicted"/>
<evidence type="ECO:0000313" key="3">
    <source>
        <dbReference type="EMBL" id="MCX8533819.1"/>
    </source>
</evidence>
<feature type="coiled-coil region" evidence="1">
    <location>
        <begin position="112"/>
        <end position="146"/>
    </location>
</feature>
<keyword evidence="2" id="KW-0812">Transmembrane</keyword>
<evidence type="ECO:0000313" key="4">
    <source>
        <dbReference type="Proteomes" id="UP001070176"/>
    </source>
</evidence>
<evidence type="ECO:0000256" key="1">
    <source>
        <dbReference type="SAM" id="Coils"/>
    </source>
</evidence>
<reference evidence="3" key="1">
    <citation type="submission" date="2022-10" db="EMBL/GenBank/DDBJ databases">
        <title>Chryseobacterium sp. nov., a novel bacterial species.</title>
        <authorList>
            <person name="Cao Y."/>
        </authorList>
    </citation>
    <scope>NUCLEOTIDE SEQUENCE</scope>
    <source>
        <strain evidence="3">KC 927</strain>
    </source>
</reference>
<feature type="transmembrane region" description="Helical" evidence="2">
    <location>
        <begin position="21"/>
        <end position="39"/>
    </location>
</feature>
<name>A0ABT3Y6N1_9FLAO</name>
<dbReference type="Proteomes" id="UP001070176">
    <property type="component" value="Unassembled WGS sequence"/>
</dbReference>
<protein>
    <submittedName>
        <fullName evidence="3">Uncharacterized protein</fullName>
    </submittedName>
</protein>
<gene>
    <name evidence="3" type="ORF">OEA66_15850</name>
</gene>
<organism evidence="3 4">
    <name type="scientific">Chryseobacterium luquanense</name>
    <dbReference type="NCBI Taxonomy" id="2983766"/>
    <lineage>
        <taxon>Bacteria</taxon>
        <taxon>Pseudomonadati</taxon>
        <taxon>Bacteroidota</taxon>
        <taxon>Flavobacteriia</taxon>
        <taxon>Flavobacteriales</taxon>
        <taxon>Weeksellaceae</taxon>
        <taxon>Chryseobacterium group</taxon>
        <taxon>Chryseobacterium</taxon>
    </lineage>
</organism>
<evidence type="ECO:0000256" key="2">
    <source>
        <dbReference type="SAM" id="Phobius"/>
    </source>
</evidence>
<keyword evidence="2" id="KW-1133">Transmembrane helix</keyword>
<sequence length="226" mass="26379">MNKELLSSNINKKKANFNRNLCFFRSFILGVLFFFSDYLCAQEGFGNNQQTIIVVKGGAEIFSADENFNHQIINNNAVKKNIKVDFKKNGSEKLILLASEKEENQQDDTFKNQLAKVEKKKQKEALKEIKSKIRDYESRKENFDNKNLRVFPSSEKFIISSRINQDYVIPNYSQRDFSEINTDQNQYIVKSALDFLHSQKYTYYNNKSLDFCFSQVFSVRPPPVAI</sequence>